<proteinExistence type="inferred from homology"/>
<evidence type="ECO:0000256" key="10">
    <source>
        <dbReference type="SAM" id="MobiDB-lite"/>
    </source>
</evidence>
<evidence type="ECO:0000256" key="6">
    <source>
        <dbReference type="ARBA" id="ARBA00022927"/>
    </source>
</evidence>
<evidence type="ECO:0000256" key="7">
    <source>
        <dbReference type="ARBA" id="ARBA00022989"/>
    </source>
</evidence>
<evidence type="ECO:0008006" key="14">
    <source>
        <dbReference type="Google" id="ProtNLM"/>
    </source>
</evidence>
<evidence type="ECO:0000313" key="12">
    <source>
        <dbReference type="EMBL" id="KAF8696965.1"/>
    </source>
</evidence>
<dbReference type="Proteomes" id="UP000636709">
    <property type="component" value="Unassembled WGS sequence"/>
</dbReference>
<feature type="region of interest" description="Disordered" evidence="10">
    <location>
        <begin position="1"/>
        <end position="28"/>
    </location>
</feature>
<dbReference type="EMBL" id="JACEFO010002177">
    <property type="protein sequence ID" value="KAF8675971.1"/>
    <property type="molecule type" value="Genomic_DNA"/>
</dbReference>
<keyword evidence="3" id="KW-0813">Transport</keyword>
<reference evidence="11" key="1">
    <citation type="submission" date="2020-07" db="EMBL/GenBank/DDBJ databases">
        <title>Genome sequence and genetic diversity analysis of an under-domesticated orphan crop, white fonio (Digitaria exilis).</title>
        <authorList>
            <person name="Bennetzen J.L."/>
            <person name="Chen S."/>
            <person name="Ma X."/>
            <person name="Wang X."/>
            <person name="Yssel A.E.J."/>
            <person name="Chaluvadi S.R."/>
            <person name="Johnson M."/>
            <person name="Gangashetty P."/>
            <person name="Hamidou F."/>
            <person name="Sanogo M.D."/>
            <person name="Zwaenepoel A."/>
            <person name="Wallace J."/>
            <person name="Van De Peer Y."/>
            <person name="Van Deynze A."/>
        </authorList>
    </citation>
    <scope>NUCLEOTIDE SEQUENCE</scope>
    <source>
        <tissue evidence="11">Leaves</tissue>
    </source>
</reference>
<evidence type="ECO:0000256" key="1">
    <source>
        <dbReference type="ARBA" id="ARBA00004572"/>
    </source>
</evidence>
<evidence type="ECO:0000256" key="4">
    <source>
        <dbReference type="ARBA" id="ARBA00022692"/>
    </source>
</evidence>
<sequence length="80" mass="8705">MASRPSLRARPKAKPGRKEITAGGEEATTAETAVRLCKEWTTWTMKKAKVVAHYGFIPLIIVVGMNSDPKPSISQLLSPV</sequence>
<evidence type="ECO:0000256" key="5">
    <source>
        <dbReference type="ARBA" id="ARBA00022787"/>
    </source>
</evidence>
<keyword evidence="6" id="KW-0653">Protein transport</keyword>
<dbReference type="PANTHER" id="PTHR34944:SF2">
    <property type="entry name" value="MITOCHONDRIAL IMPORT RECEPTOR SUBUNIT TOM7"/>
    <property type="match status" value="1"/>
</dbReference>
<dbReference type="GO" id="GO:0005742">
    <property type="term" value="C:mitochondrial outer membrane translocase complex"/>
    <property type="evidence" value="ECO:0007669"/>
    <property type="project" value="InterPro"/>
</dbReference>
<evidence type="ECO:0000256" key="9">
    <source>
        <dbReference type="ARBA" id="ARBA00023136"/>
    </source>
</evidence>
<keyword evidence="4" id="KW-0812">Transmembrane</keyword>
<keyword evidence="5" id="KW-1000">Mitochondrion outer membrane</keyword>
<accession>A0A835B3E1</accession>
<gene>
    <name evidence="12" type="ORF">HU200_036610</name>
    <name evidence="11" type="ORF">HU200_047472</name>
</gene>
<keyword evidence="7" id="KW-1133">Transmembrane helix</keyword>
<dbReference type="InterPro" id="IPR012621">
    <property type="entry name" value="Tom7"/>
</dbReference>
<evidence type="ECO:0000313" key="11">
    <source>
        <dbReference type="EMBL" id="KAF8675971.1"/>
    </source>
</evidence>
<dbReference type="PANTHER" id="PTHR34944">
    <property type="entry name" value="MITOCHONDRIAL IMPORT RECEPTOR SUBUNIT TOM7"/>
    <property type="match status" value="1"/>
</dbReference>
<organism evidence="11 13">
    <name type="scientific">Digitaria exilis</name>
    <dbReference type="NCBI Taxonomy" id="1010633"/>
    <lineage>
        <taxon>Eukaryota</taxon>
        <taxon>Viridiplantae</taxon>
        <taxon>Streptophyta</taxon>
        <taxon>Embryophyta</taxon>
        <taxon>Tracheophyta</taxon>
        <taxon>Spermatophyta</taxon>
        <taxon>Magnoliopsida</taxon>
        <taxon>Liliopsida</taxon>
        <taxon>Poales</taxon>
        <taxon>Poaceae</taxon>
        <taxon>PACMAD clade</taxon>
        <taxon>Panicoideae</taxon>
        <taxon>Panicodae</taxon>
        <taxon>Paniceae</taxon>
        <taxon>Anthephorinae</taxon>
        <taxon>Digitaria</taxon>
    </lineage>
</organism>
<keyword evidence="13" id="KW-1185">Reference proteome</keyword>
<dbReference type="Pfam" id="PF08038">
    <property type="entry name" value="Tom7"/>
    <property type="match status" value="1"/>
</dbReference>
<comment type="similarity">
    <text evidence="2">Belongs to the Tom7 family.</text>
</comment>
<evidence type="ECO:0000256" key="8">
    <source>
        <dbReference type="ARBA" id="ARBA00023128"/>
    </source>
</evidence>
<evidence type="ECO:0000256" key="2">
    <source>
        <dbReference type="ARBA" id="ARBA00010917"/>
    </source>
</evidence>
<keyword evidence="9" id="KW-0472">Membrane</keyword>
<name>A0A835B3E1_9POAL</name>
<dbReference type="AlphaFoldDB" id="A0A835B3E1"/>
<dbReference type="GO" id="GO:0030150">
    <property type="term" value="P:protein import into mitochondrial matrix"/>
    <property type="evidence" value="ECO:0007669"/>
    <property type="project" value="InterPro"/>
</dbReference>
<protein>
    <recommendedName>
        <fullName evidence="14">Mitochondrial import receptor subunit TOM7-1</fullName>
    </recommendedName>
</protein>
<evidence type="ECO:0000256" key="3">
    <source>
        <dbReference type="ARBA" id="ARBA00022448"/>
    </source>
</evidence>
<dbReference type="OrthoDB" id="284357at2759"/>
<dbReference type="EMBL" id="JACEFO010001880">
    <property type="protein sequence ID" value="KAF8696965.1"/>
    <property type="molecule type" value="Genomic_DNA"/>
</dbReference>
<comment type="subcellular location">
    <subcellularLocation>
        <location evidence="1">Mitochondrion outer membrane</location>
        <topology evidence="1">Single-pass membrane protein</topology>
    </subcellularLocation>
</comment>
<comment type="caution">
    <text evidence="11">The sequence shown here is derived from an EMBL/GenBank/DDBJ whole genome shotgun (WGS) entry which is preliminary data.</text>
</comment>
<evidence type="ECO:0000313" key="13">
    <source>
        <dbReference type="Proteomes" id="UP000636709"/>
    </source>
</evidence>
<keyword evidence="8" id="KW-0496">Mitochondrion</keyword>